<sequence length="82" mass="9386">MKVQTNQNHLQTTRKFQGFWGKGKTRYAVFLITEELLVYARIVDDKGNPKGETIKGDVHDVLAGFRKESSGRTVDDCMKLIR</sequence>
<dbReference type="EMBL" id="NTYF01000023">
    <property type="protein sequence ID" value="PER55844.1"/>
    <property type="molecule type" value="Genomic_DNA"/>
</dbReference>
<evidence type="ECO:0000313" key="2">
    <source>
        <dbReference type="Proteomes" id="UP000219897"/>
    </source>
</evidence>
<dbReference type="Proteomes" id="UP000219897">
    <property type="component" value="Unassembled WGS sequence"/>
</dbReference>
<comment type="caution">
    <text evidence="1">The sequence shown here is derived from an EMBL/GenBank/DDBJ whole genome shotgun (WGS) entry which is preliminary data.</text>
</comment>
<dbReference type="AlphaFoldDB" id="A0ABD6SBC3"/>
<evidence type="ECO:0000313" key="1">
    <source>
        <dbReference type="EMBL" id="PER55844.1"/>
    </source>
</evidence>
<organism evidence="1 2">
    <name type="scientific">Bacillus thuringiensis</name>
    <dbReference type="NCBI Taxonomy" id="1428"/>
    <lineage>
        <taxon>Bacteria</taxon>
        <taxon>Bacillati</taxon>
        <taxon>Bacillota</taxon>
        <taxon>Bacilli</taxon>
        <taxon>Bacillales</taxon>
        <taxon>Bacillaceae</taxon>
        <taxon>Bacillus</taxon>
        <taxon>Bacillus cereus group</taxon>
    </lineage>
</organism>
<dbReference type="RefSeq" id="WP_098317180.1">
    <property type="nucleotide sequence ID" value="NZ_NTYF01000023.1"/>
</dbReference>
<accession>A0ABD6SBC3</accession>
<name>A0ABD6SBC3_BACTU</name>
<gene>
    <name evidence="1" type="ORF">CN495_08825</name>
</gene>
<proteinExistence type="predicted"/>
<protein>
    <submittedName>
        <fullName evidence="1">Uncharacterized protein</fullName>
    </submittedName>
</protein>
<reference evidence="1 2" key="1">
    <citation type="submission" date="2017-09" db="EMBL/GenBank/DDBJ databases">
        <title>Large-scale bioinformatics analysis of Bacillus genomes uncovers conserved roles of natural products in bacterial physiology.</title>
        <authorList>
            <consortium name="Agbiome Team Llc"/>
            <person name="Bleich R.M."/>
            <person name="Kirk G.J."/>
            <person name="Santa Maria K.C."/>
            <person name="Allen S.E."/>
            <person name="Farag S."/>
            <person name="Shank E.A."/>
            <person name="Bowers A."/>
        </authorList>
    </citation>
    <scope>NUCLEOTIDE SEQUENCE [LARGE SCALE GENOMIC DNA]</scope>
    <source>
        <strain evidence="1 2">AFS005140</strain>
    </source>
</reference>